<evidence type="ECO:0000313" key="2">
    <source>
        <dbReference type="Proteomes" id="UP000237295"/>
    </source>
</evidence>
<organism evidence="1 2">
    <name type="scientific">Pseudomonas syringae pv. syringae</name>
    <dbReference type="NCBI Taxonomy" id="321"/>
    <lineage>
        <taxon>Bacteria</taxon>
        <taxon>Pseudomonadati</taxon>
        <taxon>Pseudomonadota</taxon>
        <taxon>Gammaproteobacteria</taxon>
        <taxon>Pseudomonadales</taxon>
        <taxon>Pseudomonadaceae</taxon>
        <taxon>Pseudomonas</taxon>
        <taxon>Pseudomonas syringae</taxon>
    </lineage>
</organism>
<dbReference type="Proteomes" id="UP000237295">
    <property type="component" value="Unassembled WGS sequence"/>
</dbReference>
<proteinExistence type="predicted"/>
<sequence length="91" mass="10402">MMVEPAEAAQIMRGGKPQDVAIIGTAKLTEGEKQRCLLKEKFKGLWKISRDEKTRNNQASHKMRSSPETTWMKTKALEFVTLTEEEDDGKY</sequence>
<dbReference type="AlphaFoldDB" id="A0AAE5S2T7"/>
<dbReference type="EMBL" id="NBAQ01000023">
    <property type="protein sequence ID" value="POQ00714.1"/>
    <property type="molecule type" value="Genomic_DNA"/>
</dbReference>
<gene>
    <name evidence="1" type="ORF">CXB42_25910</name>
</gene>
<dbReference type="RefSeq" id="WP_103362998.1">
    <property type="nucleotide sequence ID" value="NZ_NBAQ01000023.1"/>
</dbReference>
<protein>
    <submittedName>
        <fullName evidence="1">Uncharacterized protein</fullName>
    </submittedName>
</protein>
<reference evidence="1 2" key="1">
    <citation type="submission" date="2017-03" db="EMBL/GenBank/DDBJ databases">
        <authorList>
            <person name="Hulin M.T."/>
        </authorList>
    </citation>
    <scope>NUCLEOTIDE SEQUENCE [LARGE SCALE GENOMIC DNA]</scope>
    <source>
        <strain evidence="1 2">5264</strain>
    </source>
</reference>
<name>A0AAE5S2T7_PSESY</name>
<evidence type="ECO:0000313" key="1">
    <source>
        <dbReference type="EMBL" id="POQ00714.1"/>
    </source>
</evidence>
<accession>A0AAE5S2T7</accession>
<comment type="caution">
    <text evidence="1">The sequence shown here is derived from an EMBL/GenBank/DDBJ whole genome shotgun (WGS) entry which is preliminary data.</text>
</comment>